<dbReference type="Pfam" id="PF07728">
    <property type="entry name" value="AAA_5"/>
    <property type="match status" value="1"/>
</dbReference>
<feature type="non-terminal residue" evidence="4">
    <location>
        <position position="1"/>
    </location>
</feature>
<dbReference type="GO" id="GO:0005634">
    <property type="term" value="C:nucleus"/>
    <property type="evidence" value="ECO:0007669"/>
    <property type="project" value="TreeGrafter"/>
</dbReference>
<reference evidence="4 5" key="1">
    <citation type="submission" date="2020-04" db="EMBL/GenBank/DDBJ databases">
        <title>Perkinsus olseni comparative genomics.</title>
        <authorList>
            <person name="Bogema D.R."/>
        </authorList>
    </citation>
    <scope>NUCLEOTIDE SEQUENCE [LARGE SCALE GENOMIC DNA]</scope>
    <source>
        <strain evidence="4 5">ATCC PRA-207</strain>
    </source>
</reference>
<dbReference type="Proteomes" id="UP000553632">
    <property type="component" value="Unassembled WGS sequence"/>
</dbReference>
<dbReference type="PANTHER" id="PTHR48103:SF2">
    <property type="entry name" value="MIDASIN"/>
    <property type="match status" value="1"/>
</dbReference>
<protein>
    <submittedName>
        <fullName evidence="4">AAA ATPase midasin</fullName>
    </submittedName>
</protein>
<keyword evidence="1" id="KW-0547">Nucleotide-binding</keyword>
<comment type="caution">
    <text evidence="4">The sequence shown here is derived from an EMBL/GenBank/DDBJ whole genome shotgun (WGS) entry which is preliminary data.</text>
</comment>
<dbReference type="CDD" id="cd00009">
    <property type="entry name" value="AAA"/>
    <property type="match status" value="1"/>
</dbReference>
<dbReference type="InterPro" id="IPR027417">
    <property type="entry name" value="P-loop_NTPase"/>
</dbReference>
<organism evidence="4 5">
    <name type="scientific">Perkinsus olseni</name>
    <name type="common">Perkinsus atlanticus</name>
    <dbReference type="NCBI Taxonomy" id="32597"/>
    <lineage>
        <taxon>Eukaryota</taxon>
        <taxon>Sar</taxon>
        <taxon>Alveolata</taxon>
        <taxon>Perkinsozoa</taxon>
        <taxon>Perkinsea</taxon>
        <taxon>Perkinsida</taxon>
        <taxon>Perkinsidae</taxon>
        <taxon>Perkinsus</taxon>
    </lineage>
</organism>
<dbReference type="OMA" id="CCEMEGN"/>
<dbReference type="InterPro" id="IPR011704">
    <property type="entry name" value="ATPase_dyneun-rel_AAA"/>
</dbReference>
<dbReference type="GO" id="GO:0016887">
    <property type="term" value="F:ATP hydrolysis activity"/>
    <property type="evidence" value="ECO:0007669"/>
    <property type="project" value="InterPro"/>
</dbReference>
<dbReference type="Gene3D" id="3.40.50.300">
    <property type="entry name" value="P-loop containing nucleotide triphosphate hydrolases"/>
    <property type="match status" value="1"/>
</dbReference>
<sequence length="290" mass="31746">VPSCPFPLLRSTGCCEMEGNFLTSLHGRLSSIGASSSITNEIVEFAVRGFTRLSFESRRRLFESPSGASGENRLTYIWLLSVLLGLPFARRRAMWALNEMEESPWEGVDVEDGTARVVLCETLWRLVHSPAYGELAGRWDWQGILQNLAESSIVAEQALETVRGTAGLGRKPLVRALDECPMGGMDSECDEQPVEAADLTKGQRKAVNDLYTWVNVLPTMSCLCLHGPSGCGKTTVIHRAHEVAAAGKDIVTLHIDDSTDPKSLIGGFQQVPNKPGRFEWQMGVLAKAMV</sequence>
<dbReference type="PANTHER" id="PTHR48103">
    <property type="entry name" value="MIDASIN-RELATED"/>
    <property type="match status" value="1"/>
</dbReference>
<dbReference type="EMBL" id="JABANO010003410">
    <property type="protein sequence ID" value="KAF4756828.1"/>
    <property type="molecule type" value="Genomic_DNA"/>
</dbReference>
<proteinExistence type="predicted"/>
<dbReference type="GO" id="GO:0030687">
    <property type="term" value="C:preribosome, large subunit precursor"/>
    <property type="evidence" value="ECO:0007669"/>
    <property type="project" value="TreeGrafter"/>
</dbReference>
<accession>A0A7J6UIG9</accession>
<evidence type="ECO:0000259" key="3">
    <source>
        <dbReference type="Pfam" id="PF07728"/>
    </source>
</evidence>
<evidence type="ECO:0000313" key="5">
    <source>
        <dbReference type="Proteomes" id="UP000553632"/>
    </source>
</evidence>
<keyword evidence="5" id="KW-1185">Reference proteome</keyword>
<evidence type="ECO:0000313" key="4">
    <source>
        <dbReference type="EMBL" id="KAF4756828.1"/>
    </source>
</evidence>
<feature type="domain" description="ATPase dynein-related AAA" evidence="3">
    <location>
        <begin position="223"/>
        <end position="289"/>
    </location>
</feature>
<evidence type="ECO:0000256" key="1">
    <source>
        <dbReference type="ARBA" id="ARBA00022741"/>
    </source>
</evidence>
<dbReference type="GO" id="GO:0000027">
    <property type="term" value="P:ribosomal large subunit assembly"/>
    <property type="evidence" value="ECO:0007669"/>
    <property type="project" value="TreeGrafter"/>
</dbReference>
<gene>
    <name evidence="4" type="primary">MDN1_3</name>
    <name evidence="4" type="ORF">FOZ63_010644</name>
</gene>
<name>A0A7J6UIG9_PEROL</name>
<dbReference type="AlphaFoldDB" id="A0A7J6UIG9"/>
<dbReference type="GO" id="GO:0000055">
    <property type="term" value="P:ribosomal large subunit export from nucleus"/>
    <property type="evidence" value="ECO:0007669"/>
    <property type="project" value="TreeGrafter"/>
</dbReference>
<dbReference type="SUPFAM" id="SSF52540">
    <property type="entry name" value="P-loop containing nucleoside triphosphate hydrolases"/>
    <property type="match status" value="1"/>
</dbReference>
<dbReference type="GO" id="GO:0005524">
    <property type="term" value="F:ATP binding"/>
    <property type="evidence" value="ECO:0007669"/>
    <property type="project" value="UniProtKB-KW"/>
</dbReference>
<evidence type="ECO:0000256" key="2">
    <source>
        <dbReference type="ARBA" id="ARBA00022840"/>
    </source>
</evidence>
<feature type="non-terminal residue" evidence="4">
    <location>
        <position position="290"/>
    </location>
</feature>
<keyword evidence="2" id="KW-0067">ATP-binding</keyword>